<evidence type="ECO:0000313" key="2">
    <source>
        <dbReference type="EMBL" id="ODJ89600.1"/>
    </source>
</evidence>
<organism evidence="2 3">
    <name type="scientific">Candidatus Thiodiazotropha endolucinida</name>
    <dbReference type="NCBI Taxonomy" id="1655433"/>
    <lineage>
        <taxon>Bacteria</taxon>
        <taxon>Pseudomonadati</taxon>
        <taxon>Pseudomonadota</taxon>
        <taxon>Gammaproteobacteria</taxon>
        <taxon>Chromatiales</taxon>
        <taxon>Sedimenticolaceae</taxon>
        <taxon>Candidatus Thiodiazotropha</taxon>
    </lineage>
</organism>
<dbReference type="Proteomes" id="UP000094769">
    <property type="component" value="Unassembled WGS sequence"/>
</dbReference>
<dbReference type="SUPFAM" id="SSF82199">
    <property type="entry name" value="SET domain"/>
    <property type="match status" value="1"/>
</dbReference>
<keyword evidence="3" id="KW-1185">Reference proteome</keyword>
<dbReference type="SMART" id="SM00317">
    <property type="entry name" value="SET"/>
    <property type="match status" value="1"/>
</dbReference>
<dbReference type="RefSeq" id="WP_069120914.1">
    <property type="nucleotide sequence ID" value="NZ_MARB01000001.1"/>
</dbReference>
<comment type="caution">
    <text evidence="2">The sequence shown here is derived from an EMBL/GenBank/DDBJ whole genome shotgun (WGS) entry which is preliminary data.</text>
</comment>
<dbReference type="EMBL" id="MARB01000001">
    <property type="protein sequence ID" value="ODJ89600.1"/>
    <property type="molecule type" value="Genomic_DNA"/>
</dbReference>
<evidence type="ECO:0000313" key="3">
    <source>
        <dbReference type="Proteomes" id="UP000094769"/>
    </source>
</evidence>
<dbReference type="PROSITE" id="PS50280">
    <property type="entry name" value="SET"/>
    <property type="match status" value="1"/>
</dbReference>
<sequence length="111" mass="12698">MSTERKIRLGNIVYRAPSRIHGNGLFAKVAINKGEYIGTYEGPTARRDGTYVLWVFEDGKEPEGRSGRNLLRYLNHQDEGNAEFDGFDLFALQDIEPHEEITFDYGGWDEV</sequence>
<dbReference type="OrthoDB" id="9790349at2"/>
<dbReference type="InterPro" id="IPR001214">
    <property type="entry name" value="SET_dom"/>
</dbReference>
<gene>
    <name evidence="2" type="ORF">CODIS_01600</name>
</gene>
<dbReference type="AlphaFoldDB" id="A0A7Z0VQF8"/>
<dbReference type="InterPro" id="IPR046341">
    <property type="entry name" value="SET_dom_sf"/>
</dbReference>
<reference evidence="2 3" key="1">
    <citation type="submission" date="2016-06" db="EMBL/GenBank/DDBJ databases">
        <title>Genome sequence of endosymbiont of Candidatus Endolucinida thiodiazotropha.</title>
        <authorList>
            <person name="Poehlein A."/>
            <person name="Koenig S."/>
            <person name="Heiden S.E."/>
            <person name="Thuermer A."/>
            <person name="Voget S."/>
            <person name="Daniel R."/>
            <person name="Markert S."/>
            <person name="Gros O."/>
            <person name="Schweder T."/>
        </authorList>
    </citation>
    <scope>NUCLEOTIDE SEQUENCE [LARGE SCALE GENOMIC DNA]</scope>
    <source>
        <strain evidence="2 3">COS</strain>
    </source>
</reference>
<dbReference type="Pfam" id="PF00856">
    <property type="entry name" value="SET"/>
    <property type="match status" value="1"/>
</dbReference>
<proteinExistence type="predicted"/>
<protein>
    <submittedName>
        <fullName evidence="2">SET domain protein</fullName>
    </submittedName>
</protein>
<evidence type="ECO:0000259" key="1">
    <source>
        <dbReference type="PROSITE" id="PS50280"/>
    </source>
</evidence>
<feature type="domain" description="SET" evidence="1">
    <location>
        <begin position="5"/>
        <end position="106"/>
    </location>
</feature>
<dbReference type="Gene3D" id="2.170.270.10">
    <property type="entry name" value="SET domain"/>
    <property type="match status" value="1"/>
</dbReference>
<name>A0A7Z0VQF8_9GAMM</name>
<accession>A0A7Z0VQF8</accession>